<evidence type="ECO:0008006" key="3">
    <source>
        <dbReference type="Google" id="ProtNLM"/>
    </source>
</evidence>
<dbReference type="RefSeq" id="WP_249972655.1">
    <property type="nucleotide sequence ID" value="NZ_JAMFLZ010000003.1"/>
</dbReference>
<dbReference type="Gene3D" id="2.30.30.830">
    <property type="match status" value="1"/>
</dbReference>
<accession>A0ABT0QD56</accession>
<dbReference type="Proteomes" id="UP001165381">
    <property type="component" value="Unassembled WGS sequence"/>
</dbReference>
<dbReference type="EMBL" id="JAMFLZ010000003">
    <property type="protein sequence ID" value="MCL6294860.1"/>
    <property type="molecule type" value="Genomic_DNA"/>
</dbReference>
<comment type="caution">
    <text evidence="1">The sequence shown here is derived from an EMBL/GenBank/DDBJ whole genome shotgun (WGS) entry which is preliminary data.</text>
</comment>
<evidence type="ECO:0000313" key="1">
    <source>
        <dbReference type="EMBL" id="MCL6294860.1"/>
    </source>
</evidence>
<proteinExistence type="predicted"/>
<protein>
    <recommendedName>
        <fullName evidence="3">Type II secretion system protein GspC N-terminal domain-containing protein</fullName>
    </recommendedName>
</protein>
<keyword evidence="2" id="KW-1185">Reference proteome</keyword>
<sequence length="152" mass="17096">MKNKTKTYILLSLVLGVWGVVGYKILSVANPTLPDIAQQNIDANFNPKIRTEIDTFSIKTVNRDPFLGTLLVKKKSAPKNPKPKTVLVWKPIIYHGIISNQNSKVKVFIISIDNQQHLIKLGQTINEVKLVRGNNTHVILSYKGNRKTIPKT</sequence>
<evidence type="ECO:0000313" key="2">
    <source>
        <dbReference type="Proteomes" id="UP001165381"/>
    </source>
</evidence>
<gene>
    <name evidence="1" type="ORF">M3P09_07635</name>
</gene>
<name>A0ABT0QD56_9FLAO</name>
<organism evidence="1 2">
    <name type="scientific">Jejuia spongiicola</name>
    <dbReference type="NCBI Taxonomy" id="2942207"/>
    <lineage>
        <taxon>Bacteria</taxon>
        <taxon>Pseudomonadati</taxon>
        <taxon>Bacteroidota</taxon>
        <taxon>Flavobacteriia</taxon>
        <taxon>Flavobacteriales</taxon>
        <taxon>Flavobacteriaceae</taxon>
        <taxon>Jejuia</taxon>
    </lineage>
</organism>
<reference evidence="1" key="1">
    <citation type="submission" date="2022-05" db="EMBL/GenBank/DDBJ databases">
        <authorList>
            <person name="Park J.-S."/>
        </authorList>
    </citation>
    <scope>NUCLEOTIDE SEQUENCE</scope>
    <source>
        <strain evidence="1">2012CJ34-3</strain>
    </source>
</reference>